<protein>
    <submittedName>
        <fullName evidence="2">UvrD-like helicase C-terminal domain-containing protein</fullName>
    </submittedName>
</protein>
<evidence type="ECO:0000313" key="3">
    <source>
        <dbReference type="Proteomes" id="UP000184368"/>
    </source>
</evidence>
<name>A0A1M4TBB9_9BACT</name>
<feature type="domain" description="UvrD-like helicase C-terminal" evidence="1">
    <location>
        <begin position="410"/>
        <end position="453"/>
    </location>
</feature>
<dbReference type="STRING" id="1302690.BUE76_01410"/>
<proteinExistence type="predicted"/>
<keyword evidence="3" id="KW-1185">Reference proteome</keyword>
<keyword evidence="2" id="KW-0547">Nucleotide-binding</keyword>
<organism evidence="2 3">
    <name type="scientific">Cnuella takakiae</name>
    <dbReference type="NCBI Taxonomy" id="1302690"/>
    <lineage>
        <taxon>Bacteria</taxon>
        <taxon>Pseudomonadati</taxon>
        <taxon>Bacteroidota</taxon>
        <taxon>Chitinophagia</taxon>
        <taxon>Chitinophagales</taxon>
        <taxon>Chitinophagaceae</taxon>
        <taxon>Cnuella</taxon>
    </lineage>
</organism>
<dbReference type="OrthoDB" id="9803432at2"/>
<dbReference type="Proteomes" id="UP000184368">
    <property type="component" value="Unassembled WGS sequence"/>
</dbReference>
<dbReference type="CDD" id="cd17933">
    <property type="entry name" value="DEXSc_RecD-like"/>
    <property type="match status" value="1"/>
</dbReference>
<dbReference type="RefSeq" id="WP_073039367.1">
    <property type="nucleotide sequence ID" value="NZ_FQUO01000001.1"/>
</dbReference>
<keyword evidence="2" id="KW-0378">Hydrolase</keyword>
<evidence type="ECO:0000259" key="1">
    <source>
        <dbReference type="Pfam" id="PF13538"/>
    </source>
</evidence>
<evidence type="ECO:0000313" key="2">
    <source>
        <dbReference type="EMBL" id="SHE41644.1"/>
    </source>
</evidence>
<keyword evidence="2" id="KW-0347">Helicase</keyword>
<reference evidence="2 3" key="1">
    <citation type="submission" date="2016-11" db="EMBL/GenBank/DDBJ databases">
        <authorList>
            <person name="Jaros S."/>
            <person name="Januszkiewicz K."/>
            <person name="Wedrychowicz H."/>
        </authorList>
    </citation>
    <scope>NUCLEOTIDE SEQUENCE [LARGE SCALE GENOMIC DNA]</scope>
    <source>
        <strain evidence="2 3">DSM 26897</strain>
    </source>
</reference>
<dbReference type="Pfam" id="PF13538">
    <property type="entry name" value="UvrD_C_2"/>
    <property type="match status" value="1"/>
</dbReference>
<gene>
    <name evidence="2" type="ORF">SAMN05444008_101370</name>
</gene>
<dbReference type="InterPro" id="IPR027785">
    <property type="entry name" value="UvrD-like_helicase_C"/>
</dbReference>
<dbReference type="AlphaFoldDB" id="A0A1M4TBB9"/>
<accession>A0A1M4TBB9</accession>
<dbReference type="InterPro" id="IPR027417">
    <property type="entry name" value="P-loop_NTPase"/>
</dbReference>
<dbReference type="CDD" id="cd18809">
    <property type="entry name" value="SF1_C_RecD"/>
    <property type="match status" value="1"/>
</dbReference>
<dbReference type="Gene3D" id="3.40.50.300">
    <property type="entry name" value="P-loop containing nucleotide triphosphate hydrolases"/>
    <property type="match status" value="2"/>
</dbReference>
<dbReference type="GO" id="GO:0004386">
    <property type="term" value="F:helicase activity"/>
    <property type="evidence" value="ECO:0007669"/>
    <property type="project" value="UniProtKB-KW"/>
</dbReference>
<dbReference type="EMBL" id="FQUO01000001">
    <property type="protein sequence ID" value="SHE41644.1"/>
    <property type="molecule type" value="Genomic_DNA"/>
</dbReference>
<dbReference type="Pfam" id="PF13245">
    <property type="entry name" value="AAA_19"/>
    <property type="match status" value="1"/>
</dbReference>
<sequence>MASATTTNDILSFLHFHTPTKEQKDALIAMEQFVQEDNTDDFLILSGAAGTGKSSISSALIGYLNDRKVKYSIVAPTGRAARILGRKAKTVSSTIHSLIYSPESDKETAVVKWTPKPNRSVAFTIFIVDEASMIPALPPKQKDSLFQSDDSLLNHLAAFVKDGNKKNKIIFLGDKNQLPPIGESTSLALDSTYLIRKFNWSGNLYNLTEVKRVEDGSYIIKTATRIREAIDKGGALQQVNEGTRHKNTWDAARDYAKNYDAGNPDAAITIGHYHGSNKFFNDEVRKILYGANAPYLQKGDLLMVTSNWRRGEHMLYNGDHVVVEAVDTSRVENVAGIHFLPICIRAKSISGEEQLIEDYMMVDILLSKKPELMSEAENKLRGERFKKNKIFSESGNIEDDRYVGALCLAYGYAITCHKAQGGEWEKVYVNTFGVKDNKWLYTAVTRTREDLNIF</sequence>
<keyword evidence="2" id="KW-0067">ATP-binding</keyword>
<dbReference type="SUPFAM" id="SSF52540">
    <property type="entry name" value="P-loop containing nucleoside triphosphate hydrolases"/>
    <property type="match status" value="2"/>
</dbReference>